<feature type="domain" description="ABC transmembrane type-1" evidence="10">
    <location>
        <begin position="19"/>
        <end position="208"/>
    </location>
</feature>
<reference evidence="12" key="1">
    <citation type="journal article" date="2019" name="Int. J. Syst. Evol. Microbiol.">
        <title>The Global Catalogue of Microorganisms (GCM) 10K type strain sequencing project: providing services to taxonomists for standard genome sequencing and annotation.</title>
        <authorList>
            <consortium name="The Broad Institute Genomics Platform"/>
            <consortium name="The Broad Institute Genome Sequencing Center for Infectious Disease"/>
            <person name="Wu L."/>
            <person name="Ma J."/>
        </authorList>
    </citation>
    <scope>NUCLEOTIDE SEQUENCE [LARGE SCALE GENOMIC DNA]</scope>
    <source>
        <strain evidence="12">NBRC 106396</strain>
    </source>
</reference>
<feature type="transmembrane region" description="Helical" evidence="9">
    <location>
        <begin position="61"/>
        <end position="82"/>
    </location>
</feature>
<evidence type="ECO:0000256" key="8">
    <source>
        <dbReference type="ARBA" id="ARBA00023136"/>
    </source>
</evidence>
<sequence length="218" mass="24045">MGDSIQLIAEYAPFFLKGAGYTVLISLLSIVFGTVLGLFIGLGKMSPNKLISAPFRAYITFFRGTPLLVQLLLIHAALMPIFMSPPKVFLSVVVALSLNAAAYIAEIFRAGIQSIDKGQMEAARTLGMSHRQAMRHIILPQASKRMIPPLGNEFIVLIKESSLASILALPELMYWGNAMMAEYYKPWEPFLTVAFIYLMLTLGLAYVLGKVEKKLVAE</sequence>
<feature type="transmembrane region" description="Helical" evidence="9">
    <location>
        <begin position="154"/>
        <end position="175"/>
    </location>
</feature>
<keyword evidence="4" id="KW-1003">Cell membrane</keyword>
<keyword evidence="6" id="KW-0029">Amino-acid transport</keyword>
<keyword evidence="5 9" id="KW-0812">Transmembrane</keyword>
<dbReference type="InterPro" id="IPR010065">
    <property type="entry name" value="AA_ABC_transptr_permease_3TM"/>
</dbReference>
<evidence type="ECO:0000256" key="2">
    <source>
        <dbReference type="ARBA" id="ARBA00010072"/>
    </source>
</evidence>
<dbReference type="Pfam" id="PF00528">
    <property type="entry name" value="BPD_transp_1"/>
    <property type="match status" value="1"/>
</dbReference>
<evidence type="ECO:0000256" key="1">
    <source>
        <dbReference type="ARBA" id="ARBA00004651"/>
    </source>
</evidence>
<dbReference type="EMBL" id="JBHTCP010000012">
    <property type="protein sequence ID" value="MFC7371340.1"/>
    <property type="molecule type" value="Genomic_DNA"/>
</dbReference>
<keyword evidence="3 9" id="KW-0813">Transport</keyword>
<feature type="transmembrane region" description="Helical" evidence="9">
    <location>
        <begin position="88"/>
        <end position="108"/>
    </location>
</feature>
<comment type="caution">
    <text evidence="11">The sequence shown here is derived from an EMBL/GenBank/DDBJ whole genome shotgun (WGS) entry which is preliminary data.</text>
</comment>
<organism evidence="11 12">
    <name type="scientific">Fictibacillus iocasae</name>
    <dbReference type="NCBI Taxonomy" id="2715437"/>
    <lineage>
        <taxon>Bacteria</taxon>
        <taxon>Bacillati</taxon>
        <taxon>Bacillota</taxon>
        <taxon>Bacilli</taxon>
        <taxon>Bacillales</taxon>
        <taxon>Fictibacillaceae</taxon>
        <taxon>Fictibacillus</taxon>
    </lineage>
</organism>
<comment type="similarity">
    <text evidence="2">Belongs to the binding-protein-dependent transport system permease family. HisMQ subfamily.</text>
</comment>
<accession>A0ABW2NPL2</accession>
<dbReference type="CDD" id="cd06261">
    <property type="entry name" value="TM_PBP2"/>
    <property type="match status" value="1"/>
</dbReference>
<evidence type="ECO:0000256" key="9">
    <source>
        <dbReference type="RuleBase" id="RU363032"/>
    </source>
</evidence>
<dbReference type="NCBIfam" id="TIGR01726">
    <property type="entry name" value="HEQRo_perm_3TM"/>
    <property type="match status" value="1"/>
</dbReference>
<feature type="transmembrane region" description="Helical" evidence="9">
    <location>
        <begin position="187"/>
        <end position="208"/>
    </location>
</feature>
<evidence type="ECO:0000259" key="10">
    <source>
        <dbReference type="PROSITE" id="PS50928"/>
    </source>
</evidence>
<comment type="subcellular location">
    <subcellularLocation>
        <location evidence="1 9">Cell membrane</location>
        <topology evidence="1 9">Multi-pass membrane protein</topology>
    </subcellularLocation>
</comment>
<evidence type="ECO:0000256" key="6">
    <source>
        <dbReference type="ARBA" id="ARBA00022970"/>
    </source>
</evidence>
<keyword evidence="12" id="KW-1185">Reference proteome</keyword>
<evidence type="ECO:0000313" key="12">
    <source>
        <dbReference type="Proteomes" id="UP001596549"/>
    </source>
</evidence>
<dbReference type="Gene3D" id="1.10.3720.10">
    <property type="entry name" value="MetI-like"/>
    <property type="match status" value="1"/>
</dbReference>
<dbReference type="Proteomes" id="UP001596549">
    <property type="component" value="Unassembled WGS sequence"/>
</dbReference>
<dbReference type="PANTHER" id="PTHR30614">
    <property type="entry name" value="MEMBRANE COMPONENT OF AMINO ACID ABC TRANSPORTER"/>
    <property type="match status" value="1"/>
</dbReference>
<dbReference type="InterPro" id="IPR000515">
    <property type="entry name" value="MetI-like"/>
</dbReference>
<keyword evidence="8 9" id="KW-0472">Membrane</keyword>
<dbReference type="PROSITE" id="PS50928">
    <property type="entry name" value="ABC_TM1"/>
    <property type="match status" value="1"/>
</dbReference>
<protein>
    <submittedName>
        <fullName evidence="11">Amino acid ABC transporter permease</fullName>
    </submittedName>
</protein>
<proteinExistence type="inferred from homology"/>
<evidence type="ECO:0000256" key="7">
    <source>
        <dbReference type="ARBA" id="ARBA00022989"/>
    </source>
</evidence>
<evidence type="ECO:0000256" key="5">
    <source>
        <dbReference type="ARBA" id="ARBA00022692"/>
    </source>
</evidence>
<dbReference type="InterPro" id="IPR043429">
    <property type="entry name" value="ArtM/GltK/GlnP/TcyL/YhdX-like"/>
</dbReference>
<keyword evidence="7 9" id="KW-1133">Transmembrane helix</keyword>
<dbReference type="SUPFAM" id="SSF161098">
    <property type="entry name" value="MetI-like"/>
    <property type="match status" value="1"/>
</dbReference>
<dbReference type="PANTHER" id="PTHR30614:SF20">
    <property type="entry name" value="GLUTAMINE TRANSPORT SYSTEM PERMEASE PROTEIN GLNP"/>
    <property type="match status" value="1"/>
</dbReference>
<gene>
    <name evidence="11" type="ORF">ACFQPF_06610</name>
</gene>
<evidence type="ECO:0000256" key="4">
    <source>
        <dbReference type="ARBA" id="ARBA00022475"/>
    </source>
</evidence>
<dbReference type="InterPro" id="IPR035906">
    <property type="entry name" value="MetI-like_sf"/>
</dbReference>
<evidence type="ECO:0000256" key="3">
    <source>
        <dbReference type="ARBA" id="ARBA00022448"/>
    </source>
</evidence>
<name>A0ABW2NPL2_9BACL</name>
<dbReference type="RefSeq" id="WP_379747810.1">
    <property type="nucleotide sequence ID" value="NZ_JBHTCP010000012.1"/>
</dbReference>
<feature type="transmembrane region" description="Helical" evidence="9">
    <location>
        <begin position="20"/>
        <end position="40"/>
    </location>
</feature>
<evidence type="ECO:0000313" key="11">
    <source>
        <dbReference type="EMBL" id="MFC7371340.1"/>
    </source>
</evidence>